<evidence type="ECO:0000313" key="2">
    <source>
        <dbReference type="EMBL" id="OOQ83278.1"/>
    </source>
</evidence>
<reference evidence="3" key="1">
    <citation type="submission" date="2015-09" db="EMBL/GenBank/DDBJ databases">
        <authorList>
            <person name="Fill T.P."/>
            <person name="Baretta J.F."/>
            <person name="de Almeida L.G."/>
            <person name="Rocha M."/>
            <person name="de Souza D.H."/>
            <person name="Malavazi I."/>
            <person name="Cerdeira L.T."/>
            <person name="Hong H."/>
            <person name="Samborskyy M."/>
            <person name="de Vasconcelos A.T."/>
            <person name="Leadlay P."/>
            <person name="Rodrigues-Filho E."/>
        </authorList>
    </citation>
    <scope>NUCLEOTIDE SEQUENCE [LARGE SCALE GENOMIC DNA]</scope>
    <source>
        <strain evidence="3">LaBioMMi 136</strain>
    </source>
</reference>
<feature type="compositionally biased region" description="Polar residues" evidence="1">
    <location>
        <begin position="75"/>
        <end position="102"/>
    </location>
</feature>
<feature type="region of interest" description="Disordered" evidence="1">
    <location>
        <begin position="75"/>
        <end position="103"/>
    </location>
</feature>
<accession>A0A1S9RDZ7</accession>
<gene>
    <name evidence="2" type="ORF">PEBR_35276</name>
</gene>
<evidence type="ECO:0000256" key="1">
    <source>
        <dbReference type="SAM" id="MobiDB-lite"/>
    </source>
</evidence>
<dbReference type="Proteomes" id="UP000190744">
    <property type="component" value="Unassembled WGS sequence"/>
</dbReference>
<protein>
    <submittedName>
        <fullName evidence="2">Uncharacterized protein</fullName>
    </submittedName>
</protein>
<dbReference type="EMBL" id="LJBN01000200">
    <property type="protein sequence ID" value="OOQ83278.1"/>
    <property type="molecule type" value="Genomic_DNA"/>
</dbReference>
<organism evidence="2 3">
    <name type="scientific">Penicillium brasilianum</name>
    <dbReference type="NCBI Taxonomy" id="104259"/>
    <lineage>
        <taxon>Eukaryota</taxon>
        <taxon>Fungi</taxon>
        <taxon>Dikarya</taxon>
        <taxon>Ascomycota</taxon>
        <taxon>Pezizomycotina</taxon>
        <taxon>Eurotiomycetes</taxon>
        <taxon>Eurotiomycetidae</taxon>
        <taxon>Eurotiales</taxon>
        <taxon>Aspergillaceae</taxon>
        <taxon>Penicillium</taxon>
    </lineage>
</organism>
<dbReference type="AlphaFoldDB" id="A0A1S9RDZ7"/>
<sequence length="208" mass="22318">MSALSIPEAIEGLPPVNSEGYVVPQSPSFMNPFPSSITSQPTLPSENYPTGLSLNGTSITDFPSNTIPTWQLGQDTTAQTTESSPLDSTHSPFSTNSATPGTTMFPASWQVPLRADRQFGDNIWSGIFPNETIATSAQAENVQLPILSAESFLNTPTETDLDVTAAETAYTGAGMEYNNSMPSRAAQDQRMGQNPAEMIWPAGFLEMF</sequence>
<evidence type="ECO:0000313" key="3">
    <source>
        <dbReference type="Proteomes" id="UP000190744"/>
    </source>
</evidence>
<comment type="caution">
    <text evidence="2">The sequence shown here is derived from an EMBL/GenBank/DDBJ whole genome shotgun (WGS) entry which is preliminary data.</text>
</comment>
<proteinExistence type="predicted"/>
<name>A0A1S9RDZ7_PENBI</name>